<dbReference type="InterPro" id="IPR016167">
    <property type="entry name" value="FAD-bd_PCMH_sub1"/>
</dbReference>
<dbReference type="InterPro" id="IPR016169">
    <property type="entry name" value="FAD-bd_PCMH_sub2"/>
</dbReference>
<evidence type="ECO:0000256" key="2">
    <source>
        <dbReference type="ARBA" id="ARBA00022827"/>
    </source>
</evidence>
<dbReference type="InterPro" id="IPR051312">
    <property type="entry name" value="Diverse_Substr_Oxidored"/>
</dbReference>
<dbReference type="Proteomes" id="UP001143362">
    <property type="component" value="Unassembled WGS sequence"/>
</dbReference>
<comment type="caution">
    <text evidence="5">The sequence shown here is derived from an EMBL/GenBank/DDBJ whole genome shotgun (WGS) entry which is preliminary data.</text>
</comment>
<keyword evidence="1" id="KW-0285">Flavoprotein</keyword>
<name>A0ABT3TDW7_9GAMM</name>
<protein>
    <recommendedName>
        <fullName evidence="4">FAD-binding PCMH-type domain-containing protein</fullName>
    </recommendedName>
</protein>
<evidence type="ECO:0000313" key="6">
    <source>
        <dbReference type="Proteomes" id="UP001143362"/>
    </source>
</evidence>
<evidence type="ECO:0000313" key="5">
    <source>
        <dbReference type="EMBL" id="MCX2980454.1"/>
    </source>
</evidence>
<keyword evidence="6" id="KW-1185">Reference proteome</keyword>
<gene>
    <name evidence="5" type="ORF">EYC98_06150</name>
</gene>
<keyword evidence="2" id="KW-0274">FAD</keyword>
<dbReference type="RefSeq" id="WP_279244431.1">
    <property type="nucleotide sequence ID" value="NZ_SHNN01000001.1"/>
</dbReference>
<proteinExistence type="predicted"/>
<dbReference type="InterPro" id="IPR002346">
    <property type="entry name" value="Mopterin_DH_FAD-bd"/>
</dbReference>
<keyword evidence="3" id="KW-0560">Oxidoreductase</keyword>
<feature type="domain" description="FAD-binding PCMH-type" evidence="4">
    <location>
        <begin position="1"/>
        <end position="176"/>
    </location>
</feature>
<organism evidence="5 6">
    <name type="scientific">Candidatus Litorirhabdus singularis</name>
    <dbReference type="NCBI Taxonomy" id="2518993"/>
    <lineage>
        <taxon>Bacteria</taxon>
        <taxon>Pseudomonadati</taxon>
        <taxon>Pseudomonadota</taxon>
        <taxon>Gammaproteobacteria</taxon>
        <taxon>Cellvibrionales</taxon>
        <taxon>Halieaceae</taxon>
        <taxon>Candidatus Litorirhabdus</taxon>
    </lineage>
</organism>
<dbReference type="SUPFAM" id="SSF56176">
    <property type="entry name" value="FAD-binding/transporter-associated domain-like"/>
    <property type="match status" value="1"/>
</dbReference>
<dbReference type="PANTHER" id="PTHR42659:SF2">
    <property type="entry name" value="XANTHINE DEHYDROGENASE SUBUNIT C-RELATED"/>
    <property type="match status" value="1"/>
</dbReference>
<dbReference type="Pfam" id="PF00941">
    <property type="entry name" value="FAD_binding_5"/>
    <property type="match status" value="1"/>
</dbReference>
<dbReference type="EMBL" id="SHNN01000001">
    <property type="protein sequence ID" value="MCX2980454.1"/>
    <property type="molecule type" value="Genomic_DNA"/>
</dbReference>
<accession>A0ABT3TDW7</accession>
<dbReference type="Gene3D" id="3.30.43.10">
    <property type="entry name" value="Uridine Diphospho-n-acetylenolpyruvylglucosamine Reductase, domain 2"/>
    <property type="match status" value="1"/>
</dbReference>
<dbReference type="Gene3D" id="3.30.390.50">
    <property type="entry name" value="CO dehydrogenase flavoprotein, C-terminal domain"/>
    <property type="match status" value="1"/>
</dbReference>
<dbReference type="InterPro" id="IPR005107">
    <property type="entry name" value="CO_DH_flav_C"/>
</dbReference>
<dbReference type="InterPro" id="IPR036318">
    <property type="entry name" value="FAD-bd_PCMH-like_sf"/>
</dbReference>
<dbReference type="PANTHER" id="PTHR42659">
    <property type="entry name" value="XANTHINE DEHYDROGENASE SUBUNIT C-RELATED"/>
    <property type="match status" value="1"/>
</dbReference>
<dbReference type="Pfam" id="PF03450">
    <property type="entry name" value="CO_deh_flav_C"/>
    <property type="match status" value="1"/>
</dbReference>
<dbReference type="InterPro" id="IPR016166">
    <property type="entry name" value="FAD-bd_PCMH"/>
</dbReference>
<sequence length="290" mass="29880">MSLYPSYARPRSLQQAVDLLSGLQGGVVVIAGGQEILPSVNYGVLMPDVYVDIGGIEELIGISSVGDELVMGALTVHRDIQGHADVQRLAPLLAQSVSAMGGGWQVHNRGTIGGNIVAMHPLYDIAPSLLALQADIELIDAAGTRRLSFADLLADSSHGLGTKAILTRVFVTASPQSSWGYYKLKNTSGAYGSANAAAVLETEGEILTAIRVVIGAAADQLTLVSDALAGLTGAAYDAAAGAEIERICAQAIGTPLSDHQGDGTWRRAMAGVVARRAVEAALLPATGPDS</sequence>
<dbReference type="InterPro" id="IPR036683">
    <property type="entry name" value="CO_DH_flav_C_dom_sf"/>
</dbReference>
<evidence type="ECO:0000259" key="4">
    <source>
        <dbReference type="PROSITE" id="PS51387"/>
    </source>
</evidence>
<dbReference type="SUPFAM" id="SSF55447">
    <property type="entry name" value="CO dehydrogenase flavoprotein C-terminal domain-like"/>
    <property type="match status" value="1"/>
</dbReference>
<evidence type="ECO:0000256" key="1">
    <source>
        <dbReference type="ARBA" id="ARBA00022630"/>
    </source>
</evidence>
<evidence type="ECO:0000256" key="3">
    <source>
        <dbReference type="ARBA" id="ARBA00023002"/>
    </source>
</evidence>
<dbReference type="SMART" id="SM01092">
    <property type="entry name" value="CO_deh_flav_C"/>
    <property type="match status" value="1"/>
</dbReference>
<reference evidence="5" key="1">
    <citation type="submission" date="2019-02" db="EMBL/GenBank/DDBJ databases">
        <authorList>
            <person name="Li S.-H."/>
        </authorList>
    </citation>
    <scope>NUCLEOTIDE SEQUENCE</scope>
    <source>
        <strain evidence="5">IMCC14734</strain>
    </source>
</reference>
<dbReference type="Gene3D" id="3.30.465.10">
    <property type="match status" value="1"/>
</dbReference>
<dbReference type="PROSITE" id="PS51387">
    <property type="entry name" value="FAD_PCMH"/>
    <property type="match status" value="1"/>
</dbReference>